<feature type="region of interest" description="Disordered" evidence="1">
    <location>
        <begin position="323"/>
        <end position="348"/>
    </location>
</feature>
<dbReference type="PANTHER" id="PTHR35179:SF2">
    <property type="entry name" value="START DOMAIN-CONTAINING PROTEIN"/>
    <property type="match status" value="1"/>
</dbReference>
<accession>A0AAN8RDH6</accession>
<dbReference type="PANTHER" id="PTHR35179">
    <property type="entry name" value="PROTEIN CBG02620"/>
    <property type="match status" value="1"/>
</dbReference>
<dbReference type="AlphaFoldDB" id="A0AAN8RDH6"/>
<gene>
    <name evidence="2" type="ORF">TWF718_005341</name>
</gene>
<dbReference type="EMBL" id="JAVHNR010000003">
    <property type="protein sequence ID" value="KAK6347500.1"/>
    <property type="molecule type" value="Genomic_DNA"/>
</dbReference>
<keyword evidence="3" id="KW-1185">Reference proteome</keyword>
<proteinExistence type="predicted"/>
<reference evidence="2 3" key="1">
    <citation type="submission" date="2019-10" db="EMBL/GenBank/DDBJ databases">
        <authorList>
            <person name="Palmer J.M."/>
        </authorList>
    </citation>
    <scope>NUCLEOTIDE SEQUENCE [LARGE SCALE GENOMIC DNA]</scope>
    <source>
        <strain evidence="2 3">TWF718</strain>
    </source>
</reference>
<organism evidence="2 3">
    <name type="scientific">Orbilia javanica</name>
    <dbReference type="NCBI Taxonomy" id="47235"/>
    <lineage>
        <taxon>Eukaryota</taxon>
        <taxon>Fungi</taxon>
        <taxon>Dikarya</taxon>
        <taxon>Ascomycota</taxon>
        <taxon>Pezizomycotina</taxon>
        <taxon>Orbiliomycetes</taxon>
        <taxon>Orbiliales</taxon>
        <taxon>Orbiliaceae</taxon>
        <taxon>Orbilia</taxon>
    </lineage>
</organism>
<evidence type="ECO:0000313" key="3">
    <source>
        <dbReference type="Proteomes" id="UP001313282"/>
    </source>
</evidence>
<protein>
    <submittedName>
        <fullName evidence="2">Uncharacterized protein</fullName>
    </submittedName>
</protein>
<evidence type="ECO:0000313" key="2">
    <source>
        <dbReference type="EMBL" id="KAK6347500.1"/>
    </source>
</evidence>
<evidence type="ECO:0000256" key="1">
    <source>
        <dbReference type="SAM" id="MobiDB-lite"/>
    </source>
</evidence>
<comment type="caution">
    <text evidence="2">The sequence shown here is derived from an EMBL/GenBank/DDBJ whole genome shotgun (WGS) entry which is preliminary data.</text>
</comment>
<name>A0AAN8RDH6_9PEZI</name>
<sequence length="517" mass="57822">MFSVPRNIQAGLKDDVIKILVSNVKAPEDLAEDVPLIEGTETVSSYNWLAEHEVECDVPTIQVPGAPPILHLHASMDSMQLQPDSGTHFIDQNASRMKGKSGLIPGLAACYAYKKDFDITDYDVVTDRNNLIKLFELIELSAVETKDEGRPPTSTPWRAPSIAAAASRRARGGMHSLHPAFQKLGSRRGGGIESMDRRAEKTRIDVDIVSGYNHETGEYIYDDKSPKQTLVLTRWEYKNEEVVDPATDFRGFGHSFLTETRRFLSFEEGRVNYKGPDDVTGFHCLVGYKLFGMKLLVRYHADACDMTREQFIKWISEDAIRDLSDPETDSGSDSEEGSEDNTLCESPTTDTFDLLDAFKTLSVKTEDTSRVSHVHHSSTGDNADGATLPKIPMGIVQTPNTIFPADRILQVKTRGIKTGLNREVLFRQLFFSQTRKVFVAYHSRGLFVKENRSQEDIMKEMTGWAKDNKEIFKKLVSLFMEIKNKVGRAGGKGAVGFLLKKNASDDPVVLDIQSRTD</sequence>
<feature type="compositionally biased region" description="Acidic residues" evidence="1">
    <location>
        <begin position="325"/>
        <end position="339"/>
    </location>
</feature>
<dbReference type="Proteomes" id="UP001313282">
    <property type="component" value="Unassembled WGS sequence"/>
</dbReference>